<keyword evidence="4" id="KW-1185">Reference proteome</keyword>
<evidence type="ECO:0000259" key="2">
    <source>
        <dbReference type="Pfam" id="PF00326"/>
    </source>
</evidence>
<feature type="domain" description="Peptidase S9 prolyl oligopeptidase catalytic" evidence="2">
    <location>
        <begin position="105"/>
        <end position="238"/>
    </location>
</feature>
<dbReference type="GO" id="GO:0016787">
    <property type="term" value="F:hydrolase activity"/>
    <property type="evidence" value="ECO:0007669"/>
    <property type="project" value="UniProtKB-KW"/>
</dbReference>
<proteinExistence type="predicted"/>
<dbReference type="Pfam" id="PF00326">
    <property type="entry name" value="Peptidase_S9"/>
    <property type="match status" value="1"/>
</dbReference>
<name>A0ABR8XHU0_9BACL</name>
<dbReference type="SUPFAM" id="SSF53474">
    <property type="entry name" value="alpha/beta-Hydrolases"/>
    <property type="match status" value="1"/>
</dbReference>
<dbReference type="RefSeq" id="WP_191702162.1">
    <property type="nucleotide sequence ID" value="NZ_JACSPW010000001.1"/>
</dbReference>
<accession>A0ABR8XHU0</accession>
<dbReference type="PANTHER" id="PTHR22946:SF9">
    <property type="entry name" value="POLYKETIDE TRANSFERASE AF380"/>
    <property type="match status" value="1"/>
</dbReference>
<dbReference type="InterPro" id="IPR029058">
    <property type="entry name" value="AB_hydrolase_fold"/>
</dbReference>
<dbReference type="InterPro" id="IPR001375">
    <property type="entry name" value="Peptidase_S9_cat"/>
</dbReference>
<keyword evidence="1 3" id="KW-0378">Hydrolase</keyword>
<organism evidence="3 4">
    <name type="scientific">Solibacillus merdavium</name>
    <dbReference type="NCBI Taxonomy" id="2762218"/>
    <lineage>
        <taxon>Bacteria</taxon>
        <taxon>Bacillati</taxon>
        <taxon>Bacillota</taxon>
        <taxon>Bacilli</taxon>
        <taxon>Bacillales</taxon>
        <taxon>Caryophanaceae</taxon>
        <taxon>Solibacillus</taxon>
    </lineage>
</organism>
<dbReference type="Gene3D" id="3.40.50.1820">
    <property type="entry name" value="alpha/beta hydrolase"/>
    <property type="match status" value="1"/>
</dbReference>
<evidence type="ECO:0000313" key="4">
    <source>
        <dbReference type="Proteomes" id="UP000600565"/>
    </source>
</evidence>
<gene>
    <name evidence="3" type="ORF">H9632_00410</name>
</gene>
<comment type="caution">
    <text evidence="3">The sequence shown here is derived from an EMBL/GenBank/DDBJ whole genome shotgun (WGS) entry which is preliminary data.</text>
</comment>
<dbReference type="InterPro" id="IPR050261">
    <property type="entry name" value="FrsA_esterase"/>
</dbReference>
<dbReference type="EMBL" id="JACSPW010000001">
    <property type="protein sequence ID" value="MBD8031507.1"/>
    <property type="molecule type" value="Genomic_DNA"/>
</dbReference>
<evidence type="ECO:0000256" key="1">
    <source>
        <dbReference type="ARBA" id="ARBA00022801"/>
    </source>
</evidence>
<sequence length="251" mass="28400">MIVEQELWKSIPLLHVYDETMDEHTPVVIFLHGFLSAKEHNLHYAYQFVQKGIRVILPDAIMHGERSDYLTDEQMNYNFWKIVLKSIGEVHTLYEEMKLKKLAGGKIGIAGTSMGGIVTSGCLTVYPWIQAAGICMGTTSYTKVALHQVEELKQKGVQLPISDEQQSALFNMLGKYDMEQHGSLWANKPIIFWHGEKDTVVPFSMSRPFYEQLEKEGKAANIQYIAEPKAGHAVSRNGILQVTDFIAQRLA</sequence>
<dbReference type="Proteomes" id="UP000600565">
    <property type="component" value="Unassembled WGS sequence"/>
</dbReference>
<dbReference type="PANTHER" id="PTHR22946">
    <property type="entry name" value="DIENELACTONE HYDROLASE DOMAIN-CONTAINING PROTEIN-RELATED"/>
    <property type="match status" value="1"/>
</dbReference>
<evidence type="ECO:0000313" key="3">
    <source>
        <dbReference type="EMBL" id="MBD8031507.1"/>
    </source>
</evidence>
<reference evidence="3 4" key="1">
    <citation type="submission" date="2020-08" db="EMBL/GenBank/DDBJ databases">
        <title>A Genomic Blueprint of the Chicken Gut Microbiome.</title>
        <authorList>
            <person name="Gilroy R."/>
            <person name="Ravi A."/>
            <person name="Getino M."/>
            <person name="Pursley I."/>
            <person name="Horton D.L."/>
            <person name="Alikhan N.-F."/>
            <person name="Baker D."/>
            <person name="Gharbi K."/>
            <person name="Hall N."/>
            <person name="Watson M."/>
            <person name="Adriaenssens E.M."/>
            <person name="Foster-Nyarko E."/>
            <person name="Jarju S."/>
            <person name="Secka A."/>
            <person name="Antonio M."/>
            <person name="Oren A."/>
            <person name="Chaudhuri R."/>
            <person name="La Ragione R.M."/>
            <person name="Hildebrand F."/>
            <person name="Pallen M.J."/>
        </authorList>
    </citation>
    <scope>NUCLEOTIDE SEQUENCE [LARGE SCALE GENOMIC DNA]</scope>
    <source>
        <strain evidence="3 4">Sa1YVA6</strain>
    </source>
</reference>
<protein>
    <submittedName>
        <fullName evidence="3">Alpha/beta hydrolase</fullName>
    </submittedName>
</protein>